<reference evidence="2 3" key="1">
    <citation type="submission" date="2020-10" db="EMBL/GenBank/DDBJ databases">
        <title>The Coptis chinensis genome and diversification of protoberbering-type alkaloids.</title>
        <authorList>
            <person name="Wang B."/>
            <person name="Shu S."/>
            <person name="Song C."/>
            <person name="Liu Y."/>
        </authorList>
    </citation>
    <scope>NUCLEOTIDE SEQUENCE [LARGE SCALE GENOMIC DNA]</scope>
    <source>
        <strain evidence="2">HL-2020</strain>
        <tissue evidence="2">Leaf</tissue>
    </source>
</reference>
<evidence type="ECO:0000313" key="3">
    <source>
        <dbReference type="Proteomes" id="UP000631114"/>
    </source>
</evidence>
<protein>
    <submittedName>
        <fullName evidence="2">Uncharacterized protein</fullName>
    </submittedName>
</protein>
<feature type="region of interest" description="Disordered" evidence="1">
    <location>
        <begin position="1"/>
        <end position="25"/>
    </location>
</feature>
<gene>
    <name evidence="2" type="ORF">IFM89_015873</name>
</gene>
<evidence type="ECO:0000256" key="1">
    <source>
        <dbReference type="SAM" id="MobiDB-lite"/>
    </source>
</evidence>
<dbReference type="Proteomes" id="UP000631114">
    <property type="component" value="Unassembled WGS sequence"/>
</dbReference>
<evidence type="ECO:0000313" key="2">
    <source>
        <dbReference type="EMBL" id="KAF9621051.1"/>
    </source>
</evidence>
<keyword evidence="3" id="KW-1185">Reference proteome</keyword>
<comment type="caution">
    <text evidence="2">The sequence shown here is derived from an EMBL/GenBank/DDBJ whole genome shotgun (WGS) entry which is preliminary data.</text>
</comment>
<proteinExistence type="predicted"/>
<organism evidence="2 3">
    <name type="scientific">Coptis chinensis</name>
    <dbReference type="NCBI Taxonomy" id="261450"/>
    <lineage>
        <taxon>Eukaryota</taxon>
        <taxon>Viridiplantae</taxon>
        <taxon>Streptophyta</taxon>
        <taxon>Embryophyta</taxon>
        <taxon>Tracheophyta</taxon>
        <taxon>Spermatophyta</taxon>
        <taxon>Magnoliopsida</taxon>
        <taxon>Ranunculales</taxon>
        <taxon>Ranunculaceae</taxon>
        <taxon>Coptidoideae</taxon>
        <taxon>Coptis</taxon>
    </lineage>
</organism>
<dbReference type="EMBL" id="JADFTS010000002">
    <property type="protein sequence ID" value="KAF9621051.1"/>
    <property type="molecule type" value="Genomic_DNA"/>
</dbReference>
<dbReference type="AlphaFoldDB" id="A0A835INQ8"/>
<sequence>MSNPIPIVENVAPAEASSPPSGVKRKLRKEFTVSNENGTSHLAKHLKSCPRMKNKDVLQPLIFANKDIHDGTHAIKTFKFDQN</sequence>
<name>A0A835INQ8_9MAGN</name>
<accession>A0A835INQ8</accession>